<dbReference type="InterPro" id="IPR020845">
    <property type="entry name" value="AMP-binding_CS"/>
</dbReference>
<gene>
    <name evidence="4" type="primary">LOC111110419</name>
</gene>
<dbReference type="PROSITE" id="PS00455">
    <property type="entry name" value="AMP_BINDING"/>
    <property type="match status" value="1"/>
</dbReference>
<dbReference type="Pfam" id="PF00501">
    <property type="entry name" value="AMP-binding"/>
    <property type="match status" value="1"/>
</dbReference>
<organism evidence="3 4">
    <name type="scientific">Crassostrea virginica</name>
    <name type="common">Eastern oyster</name>
    <dbReference type="NCBI Taxonomy" id="6565"/>
    <lineage>
        <taxon>Eukaryota</taxon>
        <taxon>Metazoa</taxon>
        <taxon>Spiralia</taxon>
        <taxon>Lophotrochozoa</taxon>
        <taxon>Mollusca</taxon>
        <taxon>Bivalvia</taxon>
        <taxon>Autobranchia</taxon>
        <taxon>Pteriomorphia</taxon>
        <taxon>Ostreida</taxon>
        <taxon>Ostreoidea</taxon>
        <taxon>Ostreidae</taxon>
        <taxon>Crassostrea</taxon>
    </lineage>
</organism>
<dbReference type="KEGG" id="cvn:111110419"/>
<dbReference type="InterPro" id="IPR042099">
    <property type="entry name" value="ANL_N_sf"/>
</dbReference>
<proteinExistence type="predicted"/>
<dbReference type="InterPro" id="IPR025110">
    <property type="entry name" value="AMP-bd_C"/>
</dbReference>
<dbReference type="SUPFAM" id="SSF56801">
    <property type="entry name" value="Acetyl-CoA synthetase-like"/>
    <property type="match status" value="1"/>
</dbReference>
<dbReference type="PANTHER" id="PTHR42814:SF3">
    <property type="entry name" value="BETA-N-ACETYLHEXOSAMINIDASE"/>
    <property type="match status" value="1"/>
</dbReference>
<dbReference type="CDD" id="cd04433">
    <property type="entry name" value="AFD_class_I"/>
    <property type="match status" value="1"/>
</dbReference>
<dbReference type="Proteomes" id="UP000694844">
    <property type="component" value="Chromosome 8"/>
</dbReference>
<reference evidence="4" key="1">
    <citation type="submission" date="2025-08" db="UniProtKB">
        <authorList>
            <consortium name="RefSeq"/>
        </authorList>
    </citation>
    <scope>IDENTIFICATION</scope>
    <source>
        <tissue evidence="4">Whole sample</tissue>
    </source>
</reference>
<feature type="domain" description="AMP-binding enzyme C-terminal" evidence="2">
    <location>
        <begin position="275"/>
        <end position="329"/>
    </location>
</feature>
<dbReference type="PANTHER" id="PTHR42814">
    <property type="entry name" value="AMP-BINDING DOMAIN-CONTAINING PROTEIN"/>
    <property type="match status" value="1"/>
</dbReference>
<feature type="domain" description="AMP-dependent synthetase/ligase" evidence="1">
    <location>
        <begin position="4"/>
        <end position="221"/>
    </location>
</feature>
<accession>A0A8B8BGX7</accession>
<dbReference type="AlphaFoldDB" id="A0A8B8BGX7"/>
<dbReference type="OrthoDB" id="10253869at2759"/>
<dbReference type="InterPro" id="IPR000873">
    <property type="entry name" value="AMP-dep_synth/lig_dom"/>
</dbReference>
<dbReference type="GeneID" id="111110419"/>
<dbReference type="InterPro" id="IPR045851">
    <property type="entry name" value="AMP-bd_C_sf"/>
</dbReference>
<protein>
    <submittedName>
        <fullName evidence="4">Uncharacterized protein LOC111110419</fullName>
    </submittedName>
</protein>
<dbReference type="Gene3D" id="3.40.50.12780">
    <property type="entry name" value="N-terminal domain of ligase-like"/>
    <property type="match status" value="1"/>
</dbReference>
<sequence length="382" mass="42698">MELPRIDPEDTGLVLLTSGSTGTSKGVPNSHRQQIIMSWLYMNTMPQFNEVTTFYNDRPFAWTAGYPQWELATGCTRITLCNPLRYDSIIAATEATCAVIREHKPTYSLLVPSVLESILARNIPLKTKAILTGGTTVSSSLFKSVEKLCDELYVAYGMTEIGFIATRMYTLADTKSTNSNLLSCRPLPGIDIKVTDANGLLVPVGQKGVIHIRSTKVFDGYINDDDSSRTKERCLKNSWMCSNDYGYVTEDKELIIEGRGNDAIEVYGSTVFPYEIEKVITENKSVIAAIVFPVKDKTTGDRLPSAAVVYKPGSEESKESMQNFIREQLNISKDNQLLECLFVPRILVSFSEFPHLLTGKPDREGIKKIMQQNVEAEKYSFF</sequence>
<keyword evidence="3" id="KW-1185">Reference proteome</keyword>
<dbReference type="RefSeq" id="XP_022302620.1">
    <property type="nucleotide sequence ID" value="XM_022446912.1"/>
</dbReference>
<evidence type="ECO:0000259" key="2">
    <source>
        <dbReference type="Pfam" id="PF13193"/>
    </source>
</evidence>
<evidence type="ECO:0000259" key="1">
    <source>
        <dbReference type="Pfam" id="PF00501"/>
    </source>
</evidence>
<evidence type="ECO:0000313" key="4">
    <source>
        <dbReference type="RefSeq" id="XP_022302620.1"/>
    </source>
</evidence>
<dbReference type="Pfam" id="PF13193">
    <property type="entry name" value="AMP-binding_C"/>
    <property type="match status" value="1"/>
</dbReference>
<evidence type="ECO:0000313" key="3">
    <source>
        <dbReference type="Proteomes" id="UP000694844"/>
    </source>
</evidence>
<name>A0A8B8BGX7_CRAVI</name>
<dbReference type="Gene3D" id="3.30.300.30">
    <property type="match status" value="1"/>
</dbReference>